<protein>
    <recommendedName>
        <fullName evidence="2">Peptidase C39-like domain-containing protein</fullName>
    </recommendedName>
</protein>
<reference evidence="3 4" key="1">
    <citation type="journal article" date="2016" name="Nat. Commun.">
        <title>Thousands of microbial genomes shed light on interconnected biogeochemical processes in an aquifer system.</title>
        <authorList>
            <person name="Anantharaman K."/>
            <person name="Brown C.T."/>
            <person name="Hug L.A."/>
            <person name="Sharon I."/>
            <person name="Castelle C.J."/>
            <person name="Probst A.J."/>
            <person name="Thomas B.C."/>
            <person name="Singh A."/>
            <person name="Wilkins M.J."/>
            <person name="Karaoz U."/>
            <person name="Brodie E.L."/>
            <person name="Williams K.H."/>
            <person name="Hubbard S.S."/>
            <person name="Banfield J.F."/>
        </authorList>
    </citation>
    <scope>NUCLEOTIDE SEQUENCE [LARGE SCALE GENOMIC DNA]</scope>
</reference>
<organism evidence="3 4">
    <name type="scientific">Candidatus Sungbacteria bacterium RIFCSPHIGHO2_02_FULL_49_12</name>
    <dbReference type="NCBI Taxonomy" id="1802271"/>
    <lineage>
        <taxon>Bacteria</taxon>
        <taxon>Candidatus Sungiibacteriota</taxon>
    </lineage>
</organism>
<comment type="caution">
    <text evidence="3">The sequence shown here is derived from an EMBL/GenBank/DDBJ whole genome shotgun (WGS) entry which is preliminary data.</text>
</comment>
<dbReference type="EMBL" id="MHQJ01000005">
    <property type="protein sequence ID" value="OHA01903.1"/>
    <property type="molecule type" value="Genomic_DNA"/>
</dbReference>
<dbReference type="Pfam" id="PF13529">
    <property type="entry name" value="Peptidase_C39_2"/>
    <property type="match status" value="1"/>
</dbReference>
<evidence type="ECO:0000313" key="3">
    <source>
        <dbReference type="EMBL" id="OHA01903.1"/>
    </source>
</evidence>
<name>A0A1G2KRB4_9BACT</name>
<gene>
    <name evidence="3" type="ORF">A3C11_00225</name>
</gene>
<dbReference type="STRING" id="1802271.A3C11_00225"/>
<dbReference type="AlphaFoldDB" id="A0A1G2KRB4"/>
<keyword evidence="1" id="KW-0732">Signal</keyword>
<proteinExistence type="predicted"/>
<evidence type="ECO:0000313" key="4">
    <source>
        <dbReference type="Proteomes" id="UP000177362"/>
    </source>
</evidence>
<dbReference type="Gene3D" id="3.90.70.10">
    <property type="entry name" value="Cysteine proteinases"/>
    <property type="match status" value="1"/>
</dbReference>
<evidence type="ECO:0000259" key="2">
    <source>
        <dbReference type="Pfam" id="PF13529"/>
    </source>
</evidence>
<dbReference type="Proteomes" id="UP000177362">
    <property type="component" value="Unassembled WGS sequence"/>
</dbReference>
<feature type="chain" id="PRO_5009583435" description="Peptidase C39-like domain-containing protein" evidence="1">
    <location>
        <begin position="24"/>
        <end position="212"/>
    </location>
</feature>
<feature type="domain" description="Peptidase C39-like" evidence="2">
    <location>
        <begin position="31"/>
        <end position="172"/>
    </location>
</feature>
<sequence length="212" mass="23437">MIERMKYAVAVAFLFLAAFPALAANDAVILPVPYTAQAPFGNWSVPWSDFCEEASVAMAQAYVAGRQLSAIDFAIEMLRLAIFELRNFGYDKDTGVADTLRMLRDYYGNTKARIVYNPTSETIRNAIRDGFPVIVPVAGQLLGNPHFKSPGPRYHMVVVKGFDNADFIVNEPGTRFGNGWRYGQSTLMNAMHDFVANGDITTGQKAVIIVEK</sequence>
<dbReference type="InterPro" id="IPR039564">
    <property type="entry name" value="Peptidase_C39-like"/>
</dbReference>
<accession>A0A1G2KRB4</accession>
<evidence type="ECO:0000256" key="1">
    <source>
        <dbReference type="SAM" id="SignalP"/>
    </source>
</evidence>
<feature type="signal peptide" evidence="1">
    <location>
        <begin position="1"/>
        <end position="23"/>
    </location>
</feature>